<dbReference type="InterPro" id="IPR051320">
    <property type="entry name" value="Viral_Replic_Matur_Polypro"/>
</dbReference>
<keyword evidence="3" id="KW-1185">Reference proteome</keyword>
<evidence type="ECO:0000259" key="1">
    <source>
        <dbReference type="Pfam" id="PF17919"/>
    </source>
</evidence>
<dbReference type="Proteomes" id="UP000257109">
    <property type="component" value="Unassembled WGS sequence"/>
</dbReference>
<dbReference type="EMBL" id="QJKJ01003121">
    <property type="protein sequence ID" value="RDX99860.1"/>
    <property type="molecule type" value="Genomic_DNA"/>
</dbReference>
<dbReference type="PANTHER" id="PTHR33064:SF37">
    <property type="entry name" value="RIBONUCLEASE H"/>
    <property type="match status" value="1"/>
</dbReference>
<dbReference type="Gene3D" id="3.30.70.270">
    <property type="match status" value="1"/>
</dbReference>
<evidence type="ECO:0000313" key="3">
    <source>
        <dbReference type="Proteomes" id="UP000257109"/>
    </source>
</evidence>
<dbReference type="Pfam" id="PF17919">
    <property type="entry name" value="RT_RNaseH_2"/>
    <property type="match status" value="1"/>
</dbReference>
<dbReference type="SUPFAM" id="SSF56672">
    <property type="entry name" value="DNA/RNA polymerases"/>
    <property type="match status" value="1"/>
</dbReference>
<name>A0A371HAP4_MUCPR</name>
<comment type="caution">
    <text evidence="2">The sequence shown here is derived from an EMBL/GenBank/DDBJ whole genome shotgun (WGS) entry which is preliminary data.</text>
</comment>
<organism evidence="2 3">
    <name type="scientific">Mucuna pruriens</name>
    <name type="common">Velvet bean</name>
    <name type="synonym">Dolichos pruriens</name>
    <dbReference type="NCBI Taxonomy" id="157652"/>
    <lineage>
        <taxon>Eukaryota</taxon>
        <taxon>Viridiplantae</taxon>
        <taxon>Streptophyta</taxon>
        <taxon>Embryophyta</taxon>
        <taxon>Tracheophyta</taxon>
        <taxon>Spermatophyta</taxon>
        <taxon>Magnoliopsida</taxon>
        <taxon>eudicotyledons</taxon>
        <taxon>Gunneridae</taxon>
        <taxon>Pentapetalae</taxon>
        <taxon>rosids</taxon>
        <taxon>fabids</taxon>
        <taxon>Fabales</taxon>
        <taxon>Fabaceae</taxon>
        <taxon>Papilionoideae</taxon>
        <taxon>50 kb inversion clade</taxon>
        <taxon>NPAAA clade</taxon>
        <taxon>indigoferoid/millettioid clade</taxon>
        <taxon>Phaseoleae</taxon>
        <taxon>Mucuna</taxon>
    </lineage>
</organism>
<dbReference type="AlphaFoldDB" id="A0A371HAP4"/>
<dbReference type="InterPro" id="IPR043502">
    <property type="entry name" value="DNA/RNA_pol_sf"/>
</dbReference>
<dbReference type="OrthoDB" id="1433759at2759"/>
<dbReference type="STRING" id="157652.A0A371HAP4"/>
<dbReference type="PANTHER" id="PTHR33064">
    <property type="entry name" value="POL PROTEIN"/>
    <property type="match status" value="1"/>
</dbReference>
<reference evidence="2" key="1">
    <citation type="submission" date="2018-05" db="EMBL/GenBank/DDBJ databases">
        <title>Draft genome of Mucuna pruriens seed.</title>
        <authorList>
            <person name="Nnadi N.E."/>
            <person name="Vos R."/>
            <person name="Hasami M.H."/>
            <person name="Devisetty U.K."/>
            <person name="Aguiy J.C."/>
        </authorList>
    </citation>
    <scope>NUCLEOTIDE SEQUENCE [LARGE SCALE GENOMIC DNA]</scope>
    <source>
        <strain evidence="2">JCA_2017</strain>
    </source>
</reference>
<accession>A0A371HAP4</accession>
<feature type="non-terminal residue" evidence="2">
    <location>
        <position position="1"/>
    </location>
</feature>
<sequence length="126" mass="14102">MRSPQTVKEVQQLIGRITTLSHFLSRSVETAAPIFNTLKKGDSFTWTTDSEEAFLRLKALLATPVILMKPTPGIPLLIYILVAEEAVSAAMVQEREGKQNPIYFIRCRKKVPEDREGGPHLSDHVS</sequence>
<proteinExistence type="predicted"/>
<feature type="domain" description="Reverse transcriptase/retrotransposon-derived protein RNase H-like" evidence="1">
    <location>
        <begin position="46"/>
        <end position="105"/>
    </location>
</feature>
<gene>
    <name evidence="2" type="primary">Nynrin</name>
    <name evidence="2" type="ORF">CR513_17011</name>
</gene>
<dbReference type="InterPro" id="IPR043128">
    <property type="entry name" value="Rev_trsase/Diguanyl_cyclase"/>
</dbReference>
<protein>
    <submittedName>
        <fullName evidence="2">Protein NYNRIN</fullName>
    </submittedName>
</protein>
<evidence type="ECO:0000313" key="2">
    <source>
        <dbReference type="EMBL" id="RDX99860.1"/>
    </source>
</evidence>
<dbReference type="InterPro" id="IPR041577">
    <property type="entry name" value="RT_RNaseH_2"/>
</dbReference>